<dbReference type="GO" id="GO:0009055">
    <property type="term" value="F:electron transfer activity"/>
    <property type="evidence" value="ECO:0007669"/>
    <property type="project" value="InterPro"/>
</dbReference>
<dbReference type="Pfam" id="PF14522">
    <property type="entry name" value="Cytochrome_C7"/>
    <property type="match status" value="1"/>
</dbReference>
<dbReference type="PANTHER" id="PTHR39425">
    <property type="entry name" value="LIPOPROTEIN CYTOCHROME C"/>
    <property type="match status" value="1"/>
</dbReference>
<sequence>MKSGRIKGVILALLAGSVATGIGALYSIGSADLPVQDQQPVRFSHRQHAGTLNIHCQFCHRYATQSPVAGVPSMALCQTCHESLSEKTPGMKMLQIYWKEQRPIPWVRLQRLPDHVYFTHEMHLFAGLSCTSCHGNVARMSSTPRAPTYEMGWCLTCHEQRGASHDCWICHK</sequence>
<dbReference type="Pfam" id="PF02085">
    <property type="entry name" value="Cytochrom_CIII"/>
    <property type="match status" value="1"/>
</dbReference>
<organism evidence="8 9">
    <name type="scientific">Candidatus Nitrospira allomarina</name>
    <dbReference type="NCBI Taxonomy" id="3020900"/>
    <lineage>
        <taxon>Bacteria</taxon>
        <taxon>Pseudomonadati</taxon>
        <taxon>Nitrospirota</taxon>
        <taxon>Nitrospiria</taxon>
        <taxon>Nitrospirales</taxon>
        <taxon>Nitrospiraceae</taxon>
        <taxon>Nitrospira</taxon>
    </lineage>
</organism>
<dbReference type="CDD" id="cd08168">
    <property type="entry name" value="Cytochrom_C3"/>
    <property type="match status" value="1"/>
</dbReference>
<dbReference type="PANTHER" id="PTHR39425:SF1">
    <property type="entry name" value="CYTOCHROME C7-LIKE DOMAIN-CONTAINING PROTEIN"/>
    <property type="match status" value="1"/>
</dbReference>
<evidence type="ECO:0000259" key="6">
    <source>
        <dbReference type="Pfam" id="PF02085"/>
    </source>
</evidence>
<evidence type="ECO:0000259" key="7">
    <source>
        <dbReference type="Pfam" id="PF14522"/>
    </source>
</evidence>
<dbReference type="KEGG" id="nall:PP769_11420"/>
<keyword evidence="1" id="KW-0813">Transport</keyword>
<keyword evidence="2" id="KW-0349">Heme</keyword>
<dbReference type="GO" id="GO:0020037">
    <property type="term" value="F:heme binding"/>
    <property type="evidence" value="ECO:0007669"/>
    <property type="project" value="InterPro"/>
</dbReference>
<gene>
    <name evidence="8" type="ORF">PP769_11420</name>
</gene>
<evidence type="ECO:0000256" key="1">
    <source>
        <dbReference type="ARBA" id="ARBA00022448"/>
    </source>
</evidence>
<accession>A0AA96G8Y4</accession>
<evidence type="ECO:0000313" key="9">
    <source>
        <dbReference type="Proteomes" id="UP001302719"/>
    </source>
</evidence>
<dbReference type="RefSeq" id="WP_312640185.1">
    <property type="nucleotide sequence ID" value="NZ_CP116967.1"/>
</dbReference>
<dbReference type="InterPro" id="IPR020942">
    <property type="entry name" value="Cyt_c_III_dom"/>
</dbReference>
<dbReference type="InterPro" id="IPR036280">
    <property type="entry name" value="Multihaem_cyt_sf"/>
</dbReference>
<evidence type="ECO:0000313" key="8">
    <source>
        <dbReference type="EMBL" id="WNM56587.1"/>
    </source>
</evidence>
<dbReference type="Proteomes" id="UP001302719">
    <property type="component" value="Chromosome"/>
</dbReference>
<dbReference type="AlphaFoldDB" id="A0AA96G8Y4"/>
<proteinExistence type="predicted"/>
<keyword evidence="5" id="KW-0408">Iron</keyword>
<evidence type="ECO:0000256" key="4">
    <source>
        <dbReference type="ARBA" id="ARBA00022982"/>
    </source>
</evidence>
<evidence type="ECO:0000256" key="5">
    <source>
        <dbReference type="ARBA" id="ARBA00023004"/>
    </source>
</evidence>
<evidence type="ECO:0000256" key="3">
    <source>
        <dbReference type="ARBA" id="ARBA00022723"/>
    </source>
</evidence>
<keyword evidence="3" id="KW-0479">Metal-binding</keyword>
<name>A0AA96G8Y4_9BACT</name>
<feature type="domain" description="Class III cytochrome C" evidence="6">
    <location>
        <begin position="34"/>
        <end position="99"/>
    </location>
</feature>
<keyword evidence="9" id="KW-1185">Reference proteome</keyword>
<dbReference type="Gene3D" id="3.90.10.10">
    <property type="entry name" value="Cytochrome C3"/>
    <property type="match status" value="2"/>
</dbReference>
<evidence type="ECO:0000256" key="2">
    <source>
        <dbReference type="ARBA" id="ARBA00022617"/>
    </source>
</evidence>
<keyword evidence="4" id="KW-0249">Electron transport</keyword>
<protein>
    <submittedName>
        <fullName evidence="8">Cytochrome c3 family protein</fullName>
    </submittedName>
</protein>
<reference evidence="8 9" key="1">
    <citation type="submission" date="2023-01" db="EMBL/GenBank/DDBJ databases">
        <title>Cultivation and genomic characterization of new, ubiquitous marine nitrite-oxidizing bacteria from the Nitrospirales.</title>
        <authorList>
            <person name="Mueller A.J."/>
            <person name="Daebeler A."/>
            <person name="Herbold C.W."/>
            <person name="Kirkegaard R.H."/>
            <person name="Daims H."/>
        </authorList>
    </citation>
    <scope>NUCLEOTIDE SEQUENCE [LARGE SCALE GENOMIC DNA]</scope>
    <source>
        <strain evidence="8 9">VA</strain>
    </source>
</reference>
<dbReference type="GO" id="GO:0046872">
    <property type="term" value="F:metal ion binding"/>
    <property type="evidence" value="ECO:0007669"/>
    <property type="project" value="UniProtKB-KW"/>
</dbReference>
<feature type="domain" description="Cytochrome c7-like" evidence="7">
    <location>
        <begin position="116"/>
        <end position="172"/>
    </location>
</feature>
<dbReference type="EMBL" id="CP116967">
    <property type="protein sequence ID" value="WNM56587.1"/>
    <property type="molecule type" value="Genomic_DNA"/>
</dbReference>
<dbReference type="InterPro" id="IPR029467">
    <property type="entry name" value="Cyt_c7-like"/>
</dbReference>
<dbReference type="SUPFAM" id="SSF48695">
    <property type="entry name" value="Multiheme cytochromes"/>
    <property type="match status" value="1"/>
</dbReference>